<protein>
    <submittedName>
        <fullName evidence="2">Uncharacterized protein</fullName>
    </submittedName>
</protein>
<sequence length="85" mass="9332">MAEYDGSEDEDSGSESEPEIDDFSDSEHIDESTSYKLESAYDDPGHEIVYISSDAERELDTELDGGSESAARTQTGGRLRGVHRV</sequence>
<evidence type="ECO:0000313" key="3">
    <source>
        <dbReference type="Proteomes" id="UP001168146"/>
    </source>
</evidence>
<gene>
    <name evidence="2" type="ORF">LTR82_006758</name>
</gene>
<reference evidence="2" key="1">
    <citation type="submission" date="2021-12" db="EMBL/GenBank/DDBJ databases">
        <title>Black yeast isolated from Biological Soil Crust.</title>
        <authorList>
            <person name="Kurbessoian T."/>
        </authorList>
    </citation>
    <scope>NUCLEOTIDE SEQUENCE</scope>
    <source>
        <strain evidence="2">CCFEE 5208</strain>
    </source>
</reference>
<feature type="compositionally biased region" description="Acidic residues" evidence="1">
    <location>
        <begin position="1"/>
        <end position="24"/>
    </location>
</feature>
<evidence type="ECO:0000313" key="2">
    <source>
        <dbReference type="EMBL" id="KAK0322305.1"/>
    </source>
</evidence>
<feature type="region of interest" description="Disordered" evidence="1">
    <location>
        <begin position="1"/>
        <end position="85"/>
    </location>
</feature>
<dbReference type="Proteomes" id="UP001168146">
    <property type="component" value="Unassembled WGS sequence"/>
</dbReference>
<dbReference type="EMBL" id="JASUXU010000017">
    <property type="protein sequence ID" value="KAK0322305.1"/>
    <property type="molecule type" value="Genomic_DNA"/>
</dbReference>
<dbReference type="AlphaFoldDB" id="A0AAN6JFD6"/>
<evidence type="ECO:0000256" key="1">
    <source>
        <dbReference type="SAM" id="MobiDB-lite"/>
    </source>
</evidence>
<comment type="caution">
    <text evidence="2">The sequence shown here is derived from an EMBL/GenBank/DDBJ whole genome shotgun (WGS) entry which is preliminary data.</text>
</comment>
<proteinExistence type="predicted"/>
<name>A0AAN6JFD6_9PEZI</name>
<accession>A0AAN6JFD6</accession>
<organism evidence="2 3">
    <name type="scientific">Friedmanniomyces endolithicus</name>
    <dbReference type="NCBI Taxonomy" id="329885"/>
    <lineage>
        <taxon>Eukaryota</taxon>
        <taxon>Fungi</taxon>
        <taxon>Dikarya</taxon>
        <taxon>Ascomycota</taxon>
        <taxon>Pezizomycotina</taxon>
        <taxon>Dothideomycetes</taxon>
        <taxon>Dothideomycetidae</taxon>
        <taxon>Mycosphaerellales</taxon>
        <taxon>Teratosphaeriaceae</taxon>
        <taxon>Friedmanniomyces</taxon>
    </lineage>
</organism>